<proteinExistence type="predicted"/>
<gene>
    <name evidence="1" type="ORF">SPIROBIBN47_90039</name>
</gene>
<dbReference type="EMBL" id="FWDM01000041">
    <property type="protein sequence ID" value="SLM15963.1"/>
    <property type="molecule type" value="Genomic_DNA"/>
</dbReference>
<organism evidence="1">
    <name type="scientific">uncultured spirochete</name>
    <dbReference type="NCBI Taxonomy" id="156406"/>
    <lineage>
        <taxon>Bacteria</taxon>
        <taxon>Pseudomonadati</taxon>
        <taxon>Spirochaetota</taxon>
        <taxon>Spirochaetia</taxon>
        <taxon>Spirochaetales</taxon>
        <taxon>environmental samples</taxon>
    </lineage>
</organism>
<accession>A0A3P3XLZ3</accession>
<name>A0A3P3XLZ3_9SPIR</name>
<protein>
    <recommendedName>
        <fullName evidence="2">Antitoxin VapB11</fullName>
    </recommendedName>
</protein>
<reference evidence="1" key="1">
    <citation type="submission" date="2017-02" db="EMBL/GenBank/DDBJ databases">
        <authorList>
            <person name="Regsiter A."/>
            <person name="William W."/>
        </authorList>
    </citation>
    <scope>NUCLEOTIDE SEQUENCE</scope>
    <source>
        <strain evidence="1">Bib</strain>
    </source>
</reference>
<sequence>MRTNIVIDDSLMNKAKSISGYKTKKQTIEEALKLLIAQKEQSEIRKLRGKLNWEGNLEEMRLDR</sequence>
<evidence type="ECO:0008006" key="2">
    <source>
        <dbReference type="Google" id="ProtNLM"/>
    </source>
</evidence>
<dbReference type="Pfam" id="PF09957">
    <property type="entry name" value="VapB_antitoxin"/>
    <property type="match status" value="1"/>
</dbReference>
<dbReference type="InterPro" id="IPR019239">
    <property type="entry name" value="VapB_antitoxin"/>
</dbReference>
<evidence type="ECO:0000313" key="1">
    <source>
        <dbReference type="EMBL" id="SLM15963.1"/>
    </source>
</evidence>
<dbReference type="AlphaFoldDB" id="A0A3P3XLZ3"/>